<dbReference type="EMBL" id="CP015208">
    <property type="protein sequence ID" value="AOY56041.1"/>
    <property type="molecule type" value="Genomic_DNA"/>
</dbReference>
<keyword evidence="1" id="KW-0175">Coiled coil</keyword>
<evidence type="ECO:0000313" key="3">
    <source>
        <dbReference type="Proteomes" id="UP000243784"/>
    </source>
</evidence>
<organism evidence="2 3">
    <name type="scientific">Candidatus Rhodoluna planktonica</name>
    <dbReference type="NCBI Taxonomy" id="535712"/>
    <lineage>
        <taxon>Bacteria</taxon>
        <taxon>Bacillati</taxon>
        <taxon>Actinomycetota</taxon>
        <taxon>Actinomycetes</taxon>
        <taxon>Micrococcales</taxon>
        <taxon>Microbacteriaceae</taxon>
        <taxon>Luna cluster</taxon>
        <taxon>Luna-1 subcluster</taxon>
        <taxon>Rhodoluna</taxon>
    </lineage>
</organism>
<evidence type="ECO:0000313" key="2">
    <source>
        <dbReference type="EMBL" id="AOY56041.1"/>
    </source>
</evidence>
<gene>
    <name evidence="2" type="ORF">A4Z71_03455</name>
</gene>
<dbReference type="InterPro" id="IPR007139">
    <property type="entry name" value="DUF349"/>
</dbReference>
<evidence type="ECO:0000256" key="1">
    <source>
        <dbReference type="SAM" id="Coils"/>
    </source>
</evidence>
<accession>A0A1D9DZ19</accession>
<keyword evidence="3" id="KW-1185">Reference proteome</keyword>
<sequence>MDAENNVFVIEGATERKVGQYPGVSPEEALGYFTRKFDDFEAQVRILEQRVKANADAASLEKIQAKLTAELVEPAAVGDLASLRARVAAQAEKIASLSAAKQEQNKEAIAAALEAKTKLVESAEAIANKDPEKIIWKTGSAELAKLFEEWQSLQKNGPRTPKAASDALWKRFSSARTKFEAGKRAYFAGLDSANKAAKAKKSELVAKAEALVARGGEAASDYRNLLDDWKKSGRSASKADDALWARFKSAGDAIYAAKSELDKELAVEQQQNLAAKRELLESGKNIDPTKDLAKAKNELVELLSKWEKVGRVPRENIREIEDGIRAIERRVKDAEAEQWRKTDPAAIERANSLQGQLESAISTLESKIAGAATAKNSKLEASLKEELATKKAWLEVVVASAK</sequence>
<dbReference type="Proteomes" id="UP000243784">
    <property type="component" value="Chromosome"/>
</dbReference>
<dbReference type="KEGG" id="rpla:A4Z71_03455"/>
<dbReference type="Pfam" id="PF03993">
    <property type="entry name" value="DUF349"/>
    <property type="match status" value="3"/>
</dbReference>
<protein>
    <recommendedName>
        <fullName evidence="4">ATPase</fullName>
    </recommendedName>
</protein>
<name>A0A1D9DZ19_9MICO</name>
<feature type="coiled-coil region" evidence="1">
    <location>
        <begin position="80"/>
        <end position="107"/>
    </location>
</feature>
<evidence type="ECO:0008006" key="4">
    <source>
        <dbReference type="Google" id="ProtNLM"/>
    </source>
</evidence>
<dbReference type="AlphaFoldDB" id="A0A1D9DZ19"/>
<proteinExistence type="predicted"/>
<reference evidence="2 3" key="1">
    <citation type="journal article" date="2016" name="Biochim. Biophys. Acta">
        <title>Photochemical characterization of actinorhodopsin and its functional existence in the natural host.</title>
        <authorList>
            <person name="Nakamura S."/>
            <person name="Kikukawa T."/>
            <person name="Tamogami J."/>
            <person name="Kamiya M."/>
            <person name="Aizawa T."/>
            <person name="Hahn M.W."/>
            <person name="Ihara K."/>
            <person name="Kamo N."/>
            <person name="Demura M."/>
        </authorList>
    </citation>
    <scope>NUCLEOTIDE SEQUENCE [LARGE SCALE GENOMIC DNA]</scope>
    <source>
        <strain evidence="2 3">MWH-Dar1</strain>
    </source>
</reference>
<dbReference type="STRING" id="535712.A4Z71_03455"/>